<gene>
    <name evidence="3" type="ORF">FWK35_00028225</name>
</gene>
<dbReference type="AlphaFoldDB" id="A0A6G0YBS1"/>
<keyword evidence="4" id="KW-1185">Reference proteome</keyword>
<feature type="compositionally biased region" description="Low complexity" evidence="1">
    <location>
        <begin position="158"/>
        <end position="195"/>
    </location>
</feature>
<feature type="compositionally biased region" description="Low complexity" evidence="1">
    <location>
        <begin position="128"/>
        <end position="147"/>
    </location>
</feature>
<feature type="compositionally biased region" description="Basic residues" evidence="1">
    <location>
        <begin position="115"/>
        <end position="127"/>
    </location>
</feature>
<evidence type="ECO:0000256" key="2">
    <source>
        <dbReference type="SAM" id="SignalP"/>
    </source>
</evidence>
<dbReference type="OrthoDB" id="6629884at2759"/>
<protein>
    <submittedName>
        <fullName evidence="3">Transcription factor MafB</fullName>
    </submittedName>
</protein>
<evidence type="ECO:0000313" key="4">
    <source>
        <dbReference type="Proteomes" id="UP000478052"/>
    </source>
</evidence>
<dbReference type="Proteomes" id="UP000478052">
    <property type="component" value="Unassembled WGS sequence"/>
</dbReference>
<reference evidence="3 4" key="1">
    <citation type="submission" date="2019-08" db="EMBL/GenBank/DDBJ databases">
        <title>Whole genome of Aphis craccivora.</title>
        <authorList>
            <person name="Voronova N.V."/>
            <person name="Shulinski R.S."/>
            <person name="Bandarenka Y.V."/>
            <person name="Zhorov D.G."/>
            <person name="Warner D."/>
        </authorList>
    </citation>
    <scope>NUCLEOTIDE SEQUENCE [LARGE SCALE GENOMIC DNA]</scope>
    <source>
        <strain evidence="3">180601</strain>
        <tissue evidence="3">Whole Body</tissue>
    </source>
</reference>
<feature type="compositionally biased region" description="Basic and acidic residues" evidence="1">
    <location>
        <begin position="100"/>
        <end position="114"/>
    </location>
</feature>
<feature type="signal peptide" evidence="2">
    <location>
        <begin position="1"/>
        <end position="25"/>
    </location>
</feature>
<sequence>MSATQKMFTCSGFMLVAMLAVFARAVPVPVPEEAQPAEYRQFVSTQVMAESANEPALSVYRTVQVDPAVVRPVRSASPFLGIFGGYEKPYKSQHHHHHSHHEEQEHEYEPEYHHRPQYHHKPQHHHQQQPQHHGGNSGAGSYASAGSFAGGHGGGHSQSGANSQSASFGFGPFQASYSASSAHSGSHSNGGYSDY</sequence>
<dbReference type="EMBL" id="VUJU01004978">
    <property type="protein sequence ID" value="KAF0752661.1"/>
    <property type="molecule type" value="Genomic_DNA"/>
</dbReference>
<accession>A0A6G0YBS1</accession>
<feature type="compositionally biased region" description="Gly residues" evidence="1">
    <location>
        <begin position="148"/>
        <end position="157"/>
    </location>
</feature>
<feature type="region of interest" description="Disordered" evidence="1">
    <location>
        <begin position="90"/>
        <end position="195"/>
    </location>
</feature>
<evidence type="ECO:0000313" key="3">
    <source>
        <dbReference type="EMBL" id="KAF0752661.1"/>
    </source>
</evidence>
<name>A0A6G0YBS1_APHCR</name>
<proteinExistence type="predicted"/>
<organism evidence="3 4">
    <name type="scientific">Aphis craccivora</name>
    <name type="common">Cowpea aphid</name>
    <dbReference type="NCBI Taxonomy" id="307492"/>
    <lineage>
        <taxon>Eukaryota</taxon>
        <taxon>Metazoa</taxon>
        <taxon>Ecdysozoa</taxon>
        <taxon>Arthropoda</taxon>
        <taxon>Hexapoda</taxon>
        <taxon>Insecta</taxon>
        <taxon>Pterygota</taxon>
        <taxon>Neoptera</taxon>
        <taxon>Paraneoptera</taxon>
        <taxon>Hemiptera</taxon>
        <taxon>Sternorrhyncha</taxon>
        <taxon>Aphidomorpha</taxon>
        <taxon>Aphidoidea</taxon>
        <taxon>Aphididae</taxon>
        <taxon>Aphidini</taxon>
        <taxon>Aphis</taxon>
        <taxon>Aphis</taxon>
    </lineage>
</organism>
<keyword evidence="2" id="KW-0732">Signal</keyword>
<feature type="chain" id="PRO_5026112447" evidence="2">
    <location>
        <begin position="26"/>
        <end position="195"/>
    </location>
</feature>
<evidence type="ECO:0000256" key="1">
    <source>
        <dbReference type="SAM" id="MobiDB-lite"/>
    </source>
</evidence>
<comment type="caution">
    <text evidence="3">The sequence shown here is derived from an EMBL/GenBank/DDBJ whole genome shotgun (WGS) entry which is preliminary data.</text>
</comment>